<dbReference type="PANTHER" id="PTHR30069">
    <property type="entry name" value="TONB-DEPENDENT OUTER MEMBRANE RECEPTOR"/>
    <property type="match status" value="1"/>
</dbReference>
<dbReference type="Gene3D" id="2.60.40.1120">
    <property type="entry name" value="Carboxypeptidase-like, regulatory domain"/>
    <property type="match status" value="1"/>
</dbReference>
<dbReference type="SUPFAM" id="SSF56935">
    <property type="entry name" value="Porins"/>
    <property type="match status" value="1"/>
</dbReference>
<evidence type="ECO:0000256" key="4">
    <source>
        <dbReference type="ARBA" id="ARBA00022692"/>
    </source>
</evidence>
<keyword evidence="7" id="KW-0998">Cell outer membrane</keyword>
<evidence type="ECO:0000256" key="5">
    <source>
        <dbReference type="ARBA" id="ARBA00022729"/>
    </source>
</evidence>
<evidence type="ECO:0000256" key="2">
    <source>
        <dbReference type="ARBA" id="ARBA00022448"/>
    </source>
</evidence>
<dbReference type="InterPro" id="IPR012910">
    <property type="entry name" value="Plug_dom"/>
</dbReference>
<dbReference type="InterPro" id="IPR036942">
    <property type="entry name" value="Beta-barrel_TonB_sf"/>
</dbReference>
<dbReference type="GO" id="GO:0015344">
    <property type="term" value="F:siderophore uptake transmembrane transporter activity"/>
    <property type="evidence" value="ECO:0007669"/>
    <property type="project" value="TreeGrafter"/>
</dbReference>
<protein>
    <submittedName>
        <fullName evidence="11">Outer membrane receptor proteins, mostly Fe transport</fullName>
    </submittedName>
</protein>
<dbReference type="InterPro" id="IPR037066">
    <property type="entry name" value="Plug_dom_sf"/>
</dbReference>
<dbReference type="InterPro" id="IPR041700">
    <property type="entry name" value="OMP_b-brl_3"/>
</dbReference>
<evidence type="ECO:0000256" key="3">
    <source>
        <dbReference type="ARBA" id="ARBA00022452"/>
    </source>
</evidence>
<dbReference type="Gene3D" id="2.40.170.20">
    <property type="entry name" value="TonB-dependent receptor, beta-barrel domain"/>
    <property type="match status" value="1"/>
</dbReference>
<evidence type="ECO:0000313" key="12">
    <source>
        <dbReference type="Proteomes" id="UP000183257"/>
    </source>
</evidence>
<dbReference type="InterPro" id="IPR008969">
    <property type="entry name" value="CarboxyPept-like_regulatory"/>
</dbReference>
<feature type="domain" description="TonB-dependent receptor plug" evidence="9">
    <location>
        <begin position="130"/>
        <end position="218"/>
    </location>
</feature>
<name>A0A1K1MAR1_9FLAO</name>
<feature type="signal peptide" evidence="8">
    <location>
        <begin position="1"/>
        <end position="21"/>
    </location>
</feature>
<evidence type="ECO:0000313" key="11">
    <source>
        <dbReference type="EMBL" id="SFW20177.1"/>
    </source>
</evidence>
<dbReference type="GO" id="GO:0009279">
    <property type="term" value="C:cell outer membrane"/>
    <property type="evidence" value="ECO:0007669"/>
    <property type="project" value="UniProtKB-SubCell"/>
</dbReference>
<dbReference type="EMBL" id="FPIY01000001">
    <property type="protein sequence ID" value="SFW20177.1"/>
    <property type="molecule type" value="Genomic_DNA"/>
</dbReference>
<dbReference type="AlphaFoldDB" id="A0A1K1MAR1"/>
<dbReference type="RefSeq" id="WP_072302142.1">
    <property type="nucleotide sequence ID" value="NZ_FPIY01000001.1"/>
</dbReference>
<dbReference type="STRING" id="76595.SAMN05660313_00468"/>
<evidence type="ECO:0000256" key="7">
    <source>
        <dbReference type="ARBA" id="ARBA00023237"/>
    </source>
</evidence>
<dbReference type="Gene3D" id="2.170.130.10">
    <property type="entry name" value="TonB-dependent receptor, plug domain"/>
    <property type="match status" value="1"/>
</dbReference>
<dbReference type="GO" id="GO:0044718">
    <property type="term" value="P:siderophore transmembrane transport"/>
    <property type="evidence" value="ECO:0007669"/>
    <property type="project" value="TreeGrafter"/>
</dbReference>
<dbReference type="SUPFAM" id="SSF49464">
    <property type="entry name" value="Carboxypeptidase regulatory domain-like"/>
    <property type="match status" value="1"/>
</dbReference>
<gene>
    <name evidence="11" type="ORF">SAMN05660313_00468</name>
</gene>
<feature type="chain" id="PRO_5013358021" evidence="8">
    <location>
        <begin position="22"/>
        <end position="836"/>
    </location>
</feature>
<accession>A0A1K1MAR1</accession>
<keyword evidence="11" id="KW-0675">Receptor</keyword>
<dbReference type="Pfam" id="PF07715">
    <property type="entry name" value="Plug"/>
    <property type="match status" value="1"/>
</dbReference>
<keyword evidence="12" id="KW-1185">Reference proteome</keyword>
<keyword evidence="5 8" id="KW-0732">Signal</keyword>
<evidence type="ECO:0000259" key="9">
    <source>
        <dbReference type="Pfam" id="PF07715"/>
    </source>
</evidence>
<dbReference type="InterPro" id="IPR039426">
    <property type="entry name" value="TonB-dep_rcpt-like"/>
</dbReference>
<dbReference type="Pfam" id="PF14905">
    <property type="entry name" value="OMP_b-brl_3"/>
    <property type="match status" value="1"/>
</dbReference>
<evidence type="ECO:0000256" key="8">
    <source>
        <dbReference type="SAM" id="SignalP"/>
    </source>
</evidence>
<evidence type="ECO:0000256" key="1">
    <source>
        <dbReference type="ARBA" id="ARBA00004571"/>
    </source>
</evidence>
<dbReference type="Proteomes" id="UP000183257">
    <property type="component" value="Unassembled WGS sequence"/>
</dbReference>
<sequence length="836" mass="94105">MKIKILFTLFVMCFVITNGIAQITGKVSDISNNEALEYATAALYNKQDASLVTGVITDLNGTFSIANVKAGSYYLEASFLGYTTKTISSVLVSKKGAKIDLGTIQLSLGNQLNEVVIQAERLAVVHKIDRQVFDTKKYQNSEGGSAVDVVKNLPSVTVDGQGGISVRGSQGFSVLINGKPTQGDASAILAQLPANALESVELITAPSAKYDPEGKGGILNIITKKGATNGTYAQVNVRGGFPSIEEYKTKEAAQRYGIDATLNKRTDKWNFSLGASYQRNDKTGRREGDMFIVNEAENKTTFLPSDGERSFDEISYNGRFNVDYTPNKRDSYSIGFFAGKHTKDRLADIVYYDNHAVSPIGSDSRLYTFKYYNHNLRIRKGDFALGSFDYEHKFNNESRLSTSFLYEYTFLGGPTENDNLGHPDNSIVYQQEYNTNDNPLYGTRVNIDYAFKPFSFGTIEAGYQYRNLDHTGEFVYQRDGVLVPEFSSDVSLNRTIHSGYGQLTGANENWDYAAGVRLESMDREYTESLKSEVLPSTYKYDFVKLFPSASLQYEINAKTKLKTAYSKRVERTTTFKMNSFAEREHSEVFEQGDNKLEPEFIDLVEVGITKKLKHGNSFFATAYYRHVENVINRVNVLAYQENGAVIDTIINRVYSNVGKSNSYGLEIGATIKPSKNWSNFIGANVYSYNINGALNFNHRDGVLRTYDINSKATIYSVNLNSTYNFWENASVQFSFNYLSDRNTAMGEDSRFYSPNLTFRKTFLDNKLTATLQWQNIDMGMLDTNEQRITTSRPGQFYTTTNYRYEVDMVSLNLSYTFNANKNKSKFIDSEFGKREF</sequence>
<keyword evidence="6" id="KW-0472">Membrane</keyword>
<dbReference type="PANTHER" id="PTHR30069:SF29">
    <property type="entry name" value="HEMOGLOBIN AND HEMOGLOBIN-HAPTOGLOBIN-BINDING PROTEIN 1-RELATED"/>
    <property type="match status" value="1"/>
</dbReference>
<organism evidence="11 12">
    <name type="scientific">Cellulophaga fucicola</name>
    <dbReference type="NCBI Taxonomy" id="76595"/>
    <lineage>
        <taxon>Bacteria</taxon>
        <taxon>Pseudomonadati</taxon>
        <taxon>Bacteroidota</taxon>
        <taxon>Flavobacteriia</taxon>
        <taxon>Flavobacteriales</taxon>
        <taxon>Flavobacteriaceae</taxon>
        <taxon>Cellulophaga</taxon>
    </lineage>
</organism>
<dbReference type="Pfam" id="PF13715">
    <property type="entry name" value="CarbopepD_reg_2"/>
    <property type="match status" value="1"/>
</dbReference>
<evidence type="ECO:0000256" key="6">
    <source>
        <dbReference type="ARBA" id="ARBA00023136"/>
    </source>
</evidence>
<proteinExistence type="predicted"/>
<keyword evidence="3" id="KW-1134">Transmembrane beta strand</keyword>
<keyword evidence="2" id="KW-0813">Transport</keyword>
<dbReference type="OrthoDB" id="606851at2"/>
<keyword evidence="4" id="KW-0812">Transmembrane</keyword>
<evidence type="ECO:0000259" key="10">
    <source>
        <dbReference type="Pfam" id="PF14905"/>
    </source>
</evidence>
<reference evidence="12" key="1">
    <citation type="submission" date="2016-11" db="EMBL/GenBank/DDBJ databases">
        <authorList>
            <person name="Varghese N."/>
            <person name="Submissions S."/>
        </authorList>
    </citation>
    <scope>NUCLEOTIDE SEQUENCE [LARGE SCALE GENOMIC DNA]</scope>
    <source>
        <strain evidence="12">DSM 24786</strain>
    </source>
</reference>
<feature type="domain" description="Outer membrane protein beta-barrel" evidence="10">
    <location>
        <begin position="392"/>
        <end position="815"/>
    </location>
</feature>
<comment type="subcellular location">
    <subcellularLocation>
        <location evidence="1">Cell outer membrane</location>
        <topology evidence="1">Multi-pass membrane protein</topology>
    </subcellularLocation>
</comment>